<dbReference type="RefSeq" id="WP_012215818.1">
    <property type="nucleotide sequence ID" value="NC_010085.1"/>
</dbReference>
<keyword evidence="1" id="KW-1133">Transmembrane helix</keyword>
<organism evidence="2 3">
    <name type="scientific">Nitrosopumilus maritimus (strain SCM1)</name>
    <dbReference type="NCBI Taxonomy" id="436308"/>
    <lineage>
        <taxon>Archaea</taxon>
        <taxon>Nitrososphaerota</taxon>
        <taxon>Nitrososphaeria</taxon>
        <taxon>Nitrosopumilales</taxon>
        <taxon>Nitrosopumilaceae</taxon>
        <taxon>Nitrosopumilus</taxon>
    </lineage>
</organism>
<name>A9A3R9_NITMS</name>
<dbReference type="eggNOG" id="arCOG12840">
    <property type="taxonomic scope" value="Archaea"/>
</dbReference>
<protein>
    <submittedName>
        <fullName evidence="2">Uncharacterized protein</fullName>
    </submittedName>
</protein>
<dbReference type="InParanoid" id="A9A3R9"/>
<evidence type="ECO:0000313" key="2">
    <source>
        <dbReference type="EMBL" id="ABX13331.1"/>
    </source>
</evidence>
<dbReference type="HOGENOM" id="CLU_864953_0_0_2"/>
<dbReference type="KEGG" id="nmr:Nmar_1435"/>
<dbReference type="Proteomes" id="UP000000792">
    <property type="component" value="Chromosome"/>
</dbReference>
<sequence>MRLEVGIIVVVGIFVSISLGLIISNPDATPKSVSFAKYSDELYQINQLSNKYYVMEDMQKFEESKKQMQEILREIFYDYLELEISNVELIEGQYPFRDSSAWVEKFDLDPDSVCNFEKQIPLHMQLITQTENYERFAKKYSHYNLTLSILDERSYMSNVHYGLIAENDKNQSASTYFHIDSCNNERTDKELLFLSCFDENTHYRYATFNYDDIVSSYSNSHFCKAELDPWRQSVYEYGQKLTEERRAFEMEHMMNIENHEEQLEVFAEMNKQGDLGNIVWSIVHGKFDDQKTQDMIKQYEKQHGSLPDELLELIENRNEN</sequence>
<dbReference type="GeneID" id="5774590"/>
<proteinExistence type="predicted"/>
<dbReference type="OrthoDB" id="380966at2157"/>
<dbReference type="STRING" id="436308.Nmar_1435"/>
<evidence type="ECO:0000256" key="1">
    <source>
        <dbReference type="SAM" id="Phobius"/>
    </source>
</evidence>
<dbReference type="AlphaFoldDB" id="A9A3R9"/>
<keyword evidence="1" id="KW-0472">Membrane</keyword>
<dbReference type="EnsemblBacteria" id="ABX13331">
    <property type="protein sequence ID" value="ABX13331"/>
    <property type="gene ID" value="Nmar_1435"/>
</dbReference>
<keyword evidence="3" id="KW-1185">Reference proteome</keyword>
<accession>A9A3R9</accession>
<dbReference type="EMBL" id="CP000866">
    <property type="protein sequence ID" value="ABX13331.1"/>
    <property type="molecule type" value="Genomic_DNA"/>
</dbReference>
<keyword evidence="1" id="KW-0812">Transmembrane</keyword>
<feature type="transmembrane region" description="Helical" evidence="1">
    <location>
        <begin position="5"/>
        <end position="23"/>
    </location>
</feature>
<reference evidence="2 3" key="1">
    <citation type="journal article" date="2010" name="Proc. Natl. Acad. Sci. U.S.A.">
        <title>Nitrosopumilus maritimus genome reveals unique mechanisms for nitrification and autotrophy in globally distributed marine crenarchaea.</title>
        <authorList>
            <person name="Walker C.B."/>
            <person name="de la Torre J.R."/>
            <person name="Klotz M.G."/>
            <person name="Urakawa H."/>
            <person name="Pinel N."/>
            <person name="Arp D.J."/>
            <person name="Brochier-Armanet C."/>
            <person name="Chain P.S."/>
            <person name="Chan P.P."/>
            <person name="Gollabgir A."/>
            <person name="Hemp J."/>
            <person name="Hugler M."/>
            <person name="Karr E.A."/>
            <person name="Konneke M."/>
            <person name="Shin M."/>
            <person name="Lawton T.J."/>
            <person name="Lowe T."/>
            <person name="Martens-Habbena W."/>
            <person name="Sayavedra-Soto L.A."/>
            <person name="Lang D."/>
            <person name="Sievert S.M."/>
            <person name="Rosenzweig A.C."/>
            <person name="Manning G."/>
            <person name="Stahl D.A."/>
        </authorList>
    </citation>
    <scope>NUCLEOTIDE SEQUENCE [LARGE SCALE GENOMIC DNA]</scope>
    <source>
        <strain evidence="2 3">SCM1</strain>
    </source>
</reference>
<gene>
    <name evidence="2" type="ordered locus">Nmar_1435</name>
</gene>
<evidence type="ECO:0000313" key="3">
    <source>
        <dbReference type="Proteomes" id="UP000000792"/>
    </source>
</evidence>